<feature type="transmembrane region" description="Helical" evidence="6">
    <location>
        <begin position="146"/>
        <end position="167"/>
    </location>
</feature>
<dbReference type="AlphaFoldDB" id="A0A7J4IYK8"/>
<gene>
    <name evidence="7" type="ORF">HA237_01610</name>
</gene>
<feature type="transmembrane region" description="Helical" evidence="6">
    <location>
        <begin position="356"/>
        <end position="375"/>
    </location>
</feature>
<evidence type="ECO:0000256" key="4">
    <source>
        <dbReference type="ARBA" id="ARBA00022989"/>
    </source>
</evidence>
<feature type="transmembrane region" description="Helical" evidence="6">
    <location>
        <begin position="79"/>
        <end position="102"/>
    </location>
</feature>
<proteinExistence type="predicted"/>
<dbReference type="Proteomes" id="UP000577419">
    <property type="component" value="Unassembled WGS sequence"/>
</dbReference>
<feature type="transmembrane region" description="Helical" evidence="6">
    <location>
        <begin position="43"/>
        <end position="67"/>
    </location>
</feature>
<feature type="transmembrane region" description="Helical" evidence="6">
    <location>
        <begin position="214"/>
        <end position="234"/>
    </location>
</feature>
<evidence type="ECO:0000256" key="1">
    <source>
        <dbReference type="ARBA" id="ARBA00004651"/>
    </source>
</evidence>
<dbReference type="PANTHER" id="PTHR30250:SF11">
    <property type="entry name" value="O-ANTIGEN TRANSPORTER-RELATED"/>
    <property type="match status" value="1"/>
</dbReference>
<feature type="transmembrane region" description="Helical" evidence="6">
    <location>
        <begin position="293"/>
        <end position="318"/>
    </location>
</feature>
<evidence type="ECO:0000313" key="7">
    <source>
        <dbReference type="EMBL" id="HIH08046.1"/>
    </source>
</evidence>
<feature type="transmembrane region" description="Helical" evidence="6">
    <location>
        <begin position="173"/>
        <end position="193"/>
    </location>
</feature>
<evidence type="ECO:0000256" key="3">
    <source>
        <dbReference type="ARBA" id="ARBA00022692"/>
    </source>
</evidence>
<evidence type="ECO:0000256" key="5">
    <source>
        <dbReference type="ARBA" id="ARBA00023136"/>
    </source>
</evidence>
<sequence length="482" mass="54593">MVVKTVFRNTFALTAARIISMFLTFLLLVFVARNLGSEPFGNYNFALILVSFFIIVAEFGFSNLVIRDVAKEKSRVQKYLSNVLVLRFLLVIAALLVLVLFIENSNYSPHLKTIVYIVALASFINSLSQVFRYHFQSFEVMEFESLVVIIQSIIFFLFGMLVLLQGFGLLEVVIVYLFANIVSFILSVFLVLTKISRFSWNIDFKLWRSLLLDGFIFALITIFLLVYTKINVLFLEHFFGSAVVGLYTASQRLVESLIVIQTNFLIAIYPALSVSFHADKVRFFRLFEKSFKLLVVVGLPIAVFLFIAAEKIVLFIYGVEFLESVAVLRVISWIVPLSFLNGLLFYSLFAVNKQRAVAAIFCVIALLGLLLNFYLVPLFGLLGASVSFLASEALLFILAFHFFSTNIFRVNLTETLFKPALWNAFTAFLIMGMLLLDTPIILLFLLSVAFYAVPLYPLGIIDKTDVALIKQVLPKTMQKVSQ</sequence>
<comment type="subcellular location">
    <subcellularLocation>
        <location evidence="1">Cell membrane</location>
        <topology evidence="1">Multi-pass membrane protein</topology>
    </subcellularLocation>
</comment>
<evidence type="ECO:0000313" key="8">
    <source>
        <dbReference type="Proteomes" id="UP000577419"/>
    </source>
</evidence>
<feature type="transmembrane region" description="Helical" evidence="6">
    <location>
        <begin position="114"/>
        <end position="134"/>
    </location>
</feature>
<feature type="transmembrane region" description="Helical" evidence="6">
    <location>
        <begin position="330"/>
        <end position="349"/>
    </location>
</feature>
<dbReference type="InterPro" id="IPR050833">
    <property type="entry name" value="Poly_Biosynth_Transport"/>
</dbReference>
<feature type="transmembrane region" description="Helical" evidence="6">
    <location>
        <begin position="415"/>
        <end position="434"/>
    </location>
</feature>
<dbReference type="GO" id="GO:0005886">
    <property type="term" value="C:plasma membrane"/>
    <property type="evidence" value="ECO:0007669"/>
    <property type="project" value="UniProtKB-SubCell"/>
</dbReference>
<comment type="caution">
    <text evidence="7">The sequence shown here is derived from an EMBL/GenBank/DDBJ whole genome shotgun (WGS) entry which is preliminary data.</text>
</comment>
<evidence type="ECO:0000256" key="2">
    <source>
        <dbReference type="ARBA" id="ARBA00022475"/>
    </source>
</evidence>
<feature type="transmembrane region" description="Helical" evidence="6">
    <location>
        <begin position="12"/>
        <end position="31"/>
    </location>
</feature>
<keyword evidence="4 6" id="KW-1133">Transmembrane helix</keyword>
<keyword evidence="3 6" id="KW-0812">Transmembrane</keyword>
<reference evidence="8" key="1">
    <citation type="journal article" date="2020" name="bioRxiv">
        <title>A rank-normalized archaeal taxonomy based on genome phylogeny resolves widespread incomplete and uneven classifications.</title>
        <authorList>
            <person name="Rinke C."/>
            <person name="Chuvochina M."/>
            <person name="Mussig A.J."/>
            <person name="Chaumeil P.-A."/>
            <person name="Waite D.W."/>
            <person name="Whitman W.B."/>
            <person name="Parks D.H."/>
            <person name="Hugenholtz P."/>
        </authorList>
    </citation>
    <scope>NUCLEOTIDE SEQUENCE [LARGE SCALE GENOMIC DNA]</scope>
</reference>
<dbReference type="EMBL" id="DUFG01000011">
    <property type="protein sequence ID" value="HIH08046.1"/>
    <property type="molecule type" value="Genomic_DNA"/>
</dbReference>
<feature type="transmembrane region" description="Helical" evidence="6">
    <location>
        <begin position="440"/>
        <end position="461"/>
    </location>
</feature>
<dbReference type="CDD" id="cd13128">
    <property type="entry name" value="MATE_Wzx_like"/>
    <property type="match status" value="1"/>
</dbReference>
<feature type="transmembrane region" description="Helical" evidence="6">
    <location>
        <begin position="254"/>
        <end position="272"/>
    </location>
</feature>
<keyword evidence="2" id="KW-1003">Cell membrane</keyword>
<evidence type="ECO:0000256" key="6">
    <source>
        <dbReference type="SAM" id="Phobius"/>
    </source>
</evidence>
<protein>
    <submittedName>
        <fullName evidence="7">Flippase</fullName>
    </submittedName>
</protein>
<organism evidence="7 8">
    <name type="scientific">Candidatus Iainarchaeum sp</name>
    <dbReference type="NCBI Taxonomy" id="3101447"/>
    <lineage>
        <taxon>Archaea</taxon>
        <taxon>Candidatus Iainarchaeota</taxon>
        <taxon>Candidatus Iainarchaeia</taxon>
        <taxon>Candidatus Iainarchaeales</taxon>
        <taxon>Candidatus Iainarchaeaceae</taxon>
        <taxon>Candidatus Iainarchaeum</taxon>
    </lineage>
</organism>
<dbReference type="PANTHER" id="PTHR30250">
    <property type="entry name" value="PST FAMILY PREDICTED COLANIC ACID TRANSPORTER"/>
    <property type="match status" value="1"/>
</dbReference>
<feature type="transmembrane region" description="Helical" evidence="6">
    <location>
        <begin position="381"/>
        <end position="403"/>
    </location>
</feature>
<dbReference type="InterPro" id="IPR002797">
    <property type="entry name" value="Polysacc_synth"/>
</dbReference>
<accession>A0A7J4IYK8</accession>
<name>A0A7J4IYK8_9ARCH</name>
<dbReference type="Pfam" id="PF01943">
    <property type="entry name" value="Polysacc_synt"/>
    <property type="match status" value="1"/>
</dbReference>
<keyword evidence="5 6" id="KW-0472">Membrane</keyword>